<feature type="region of interest" description="Disordered" evidence="1">
    <location>
        <begin position="1"/>
        <end position="332"/>
    </location>
</feature>
<evidence type="ECO:0000256" key="1">
    <source>
        <dbReference type="SAM" id="MobiDB-lite"/>
    </source>
</evidence>
<sequence length="930" mass="104286">MSSRRRPFSPGPTWRTVHDERNSDCDDTETEVDELRSPSPERNPLKRPKVSSNPYKSLSHPQSALSFVAKKRLRVDDPEAVKPPSGQKHTPTFEGNRRIASKSVPTCSTGHLRISISDRERLHRSQQKKAASFSSRPNDRLRSLSSSFSPPPLDEVFSSSHIAARKESLGSGSRSAGASFKKTPTKGHASRNRTTKQSSTKSLGCVELFSSSEDERPPRSTPRKKKTTAPRDVIEILSSSEDEKSAPKSFSPIDKQSQTQPSCELFLPSPSPPAQDDARGSGNIYTHMHAGATHVAASSPTSDFDMESFESPSSSSRKSTGSSGSSSTYEPQTPKIFERSCAFFKHKFVPREQQYAAASDSSTTLYSSGATSSSPVTPVSPNRVENFLKSSQFTMPNTNSLPERLTYPCDKHVISQFPLNREMEVKDRDREIAKYRAAITLLENRKNGAPESMANLRSFLAPIHTLPTEVLTPIFIEAIHGTDETHVSRRRRRRRRIPFVLSTVCQRWRDIALCFPGLWTQLRVLKGDWETDGIKDILDCYVTRSQKCPLTVELNLPITLGGLPFMDHRVDDYLRPVLEALIQHSTRWEHLKITGRTALLLYHPVFYKIKGRLPVLHHLEILQHYGNGGVIYTESNYDLFSDCPQLRTVDTEWPPYIVDDAALLQQLQFPWSQIRSWMIDVEEWKELRSRPCDSLVHLEIDDYKEEESPDMSESEETLTSNLTSLKLVGPGVRTGTTQLCSVLDSTLFPRLSSLELENLSQSWFTPLLGCLTRSSSSCTITRLTLEIVSITSETITNGQIVSLLRNTSSVRALSLKHELPLSRGLLKKFALSHANFPAPTPILPLLEEFSLVLNNTPQMDDNTIMDVLATRWLPDPDYAKSVRATCLRSVTVKFPANPLRAKSKKFFQPDMASLHDLRAAGMRIDVVVLD</sequence>
<organism evidence="2 3">
    <name type="scientific">Marasmius crinis-equi</name>
    <dbReference type="NCBI Taxonomy" id="585013"/>
    <lineage>
        <taxon>Eukaryota</taxon>
        <taxon>Fungi</taxon>
        <taxon>Dikarya</taxon>
        <taxon>Basidiomycota</taxon>
        <taxon>Agaricomycotina</taxon>
        <taxon>Agaricomycetes</taxon>
        <taxon>Agaricomycetidae</taxon>
        <taxon>Agaricales</taxon>
        <taxon>Marasmiineae</taxon>
        <taxon>Marasmiaceae</taxon>
        <taxon>Marasmius</taxon>
    </lineage>
</organism>
<feature type="compositionally biased region" description="Low complexity" evidence="1">
    <location>
        <begin position="169"/>
        <end position="179"/>
    </location>
</feature>
<dbReference type="Proteomes" id="UP001465976">
    <property type="component" value="Unassembled WGS sequence"/>
</dbReference>
<accession>A0ABR3F3F6</accession>
<evidence type="ECO:0008006" key="4">
    <source>
        <dbReference type="Google" id="ProtNLM"/>
    </source>
</evidence>
<evidence type="ECO:0000313" key="3">
    <source>
        <dbReference type="Proteomes" id="UP001465976"/>
    </source>
</evidence>
<reference evidence="2 3" key="1">
    <citation type="submission" date="2024-02" db="EMBL/GenBank/DDBJ databases">
        <title>A draft genome for the cacao thread blight pathogen Marasmius crinis-equi.</title>
        <authorList>
            <person name="Cohen S.P."/>
            <person name="Baruah I.K."/>
            <person name="Amoako-Attah I."/>
            <person name="Bukari Y."/>
            <person name="Meinhardt L.W."/>
            <person name="Bailey B.A."/>
        </authorList>
    </citation>
    <scope>NUCLEOTIDE SEQUENCE [LARGE SCALE GENOMIC DNA]</scope>
    <source>
        <strain evidence="2 3">GH-76</strain>
    </source>
</reference>
<comment type="caution">
    <text evidence="2">The sequence shown here is derived from an EMBL/GenBank/DDBJ whole genome shotgun (WGS) entry which is preliminary data.</text>
</comment>
<proteinExistence type="predicted"/>
<feature type="compositionally biased region" description="Basic residues" evidence="1">
    <location>
        <begin position="183"/>
        <end position="194"/>
    </location>
</feature>
<keyword evidence="3" id="KW-1185">Reference proteome</keyword>
<name>A0ABR3F3F6_9AGAR</name>
<feature type="compositionally biased region" description="Polar residues" evidence="1">
    <location>
        <begin position="50"/>
        <end position="65"/>
    </location>
</feature>
<protein>
    <recommendedName>
        <fullName evidence="4">F-box domain-containing protein</fullName>
    </recommendedName>
</protein>
<evidence type="ECO:0000313" key="2">
    <source>
        <dbReference type="EMBL" id="KAL0569743.1"/>
    </source>
</evidence>
<gene>
    <name evidence="2" type="ORF">V5O48_012219</name>
</gene>
<dbReference type="EMBL" id="JBAHYK010001060">
    <property type="protein sequence ID" value="KAL0569743.1"/>
    <property type="molecule type" value="Genomic_DNA"/>
</dbReference>
<feature type="compositionally biased region" description="Low complexity" evidence="1">
    <location>
        <begin position="309"/>
        <end position="328"/>
    </location>
</feature>